<reference evidence="10 11" key="1">
    <citation type="journal article" date="2015" name="Genome Announc.">
        <title>Expanding the biotechnology potential of lactobacilli through comparative genomics of 213 strains and associated genera.</title>
        <authorList>
            <person name="Sun Z."/>
            <person name="Harris H.M."/>
            <person name="McCann A."/>
            <person name="Guo C."/>
            <person name="Argimon S."/>
            <person name="Zhang W."/>
            <person name="Yang X."/>
            <person name="Jeffery I.B."/>
            <person name="Cooney J.C."/>
            <person name="Kagawa T.F."/>
            <person name="Liu W."/>
            <person name="Song Y."/>
            <person name="Salvetti E."/>
            <person name="Wrobel A."/>
            <person name="Rasinkangas P."/>
            <person name="Parkhill J."/>
            <person name="Rea M.C."/>
            <person name="O'Sullivan O."/>
            <person name="Ritari J."/>
            <person name="Douillard F.P."/>
            <person name="Paul Ross R."/>
            <person name="Yang R."/>
            <person name="Briner A.E."/>
            <person name="Felis G.E."/>
            <person name="de Vos W.M."/>
            <person name="Barrangou R."/>
            <person name="Klaenhammer T.R."/>
            <person name="Caufield P.W."/>
            <person name="Cui Y."/>
            <person name="Zhang H."/>
            <person name="O'Toole P.W."/>
        </authorList>
    </citation>
    <scope>NUCLEOTIDE SEQUENCE [LARGE SCALE GENOMIC DNA]</scope>
    <source>
        <strain evidence="10 11">DSM 15638</strain>
    </source>
</reference>
<dbReference type="InterPro" id="IPR045023">
    <property type="entry name" value="FATA/B"/>
</dbReference>
<evidence type="ECO:0000256" key="3">
    <source>
        <dbReference type="ARBA" id="ARBA00022801"/>
    </source>
</evidence>
<comment type="caution">
    <text evidence="10">The sequence shown here is derived from an EMBL/GenBank/DDBJ whole genome shotgun (WGS) entry which is preliminary data.</text>
</comment>
<keyword evidence="2" id="KW-0444">Lipid biosynthesis</keyword>
<evidence type="ECO:0000256" key="5">
    <source>
        <dbReference type="ARBA" id="ARBA00022946"/>
    </source>
</evidence>
<keyword evidence="3" id="KW-0378">Hydrolase</keyword>
<dbReference type="Pfam" id="PF01643">
    <property type="entry name" value="Acyl-ACP_TE"/>
    <property type="match status" value="1"/>
</dbReference>
<keyword evidence="6" id="KW-0443">Lipid metabolism</keyword>
<dbReference type="GO" id="GO:0016297">
    <property type="term" value="F:fatty acyl-[ACP] hydrolase activity"/>
    <property type="evidence" value="ECO:0007669"/>
    <property type="project" value="InterPro"/>
</dbReference>
<dbReference type="GeneID" id="83548955"/>
<feature type="domain" description="Acyl-ACP thioesterase N-terminal hotdog" evidence="8">
    <location>
        <begin position="4"/>
        <end position="132"/>
    </location>
</feature>
<evidence type="ECO:0000256" key="1">
    <source>
        <dbReference type="ARBA" id="ARBA00006500"/>
    </source>
</evidence>
<comment type="similarity">
    <text evidence="1">Belongs to the acyl-ACP thioesterase family.</text>
</comment>
<dbReference type="Pfam" id="PF20791">
    <property type="entry name" value="Acyl-ACP_TE_C"/>
    <property type="match status" value="1"/>
</dbReference>
<proteinExistence type="inferred from homology"/>
<dbReference type="InterPro" id="IPR002864">
    <property type="entry name" value="Acyl-ACP_thioesterase_NHD"/>
</dbReference>
<dbReference type="EMBL" id="AZDI01000005">
    <property type="protein sequence ID" value="KRK45743.1"/>
    <property type="molecule type" value="Genomic_DNA"/>
</dbReference>
<dbReference type="GO" id="GO:0000036">
    <property type="term" value="F:acyl carrier activity"/>
    <property type="evidence" value="ECO:0007669"/>
    <property type="project" value="TreeGrafter"/>
</dbReference>
<evidence type="ECO:0000256" key="4">
    <source>
        <dbReference type="ARBA" id="ARBA00022832"/>
    </source>
</evidence>
<keyword evidence="4" id="KW-0276">Fatty acid metabolism</keyword>
<dbReference type="STRING" id="1423719.FC66_GL001202"/>
<dbReference type="InterPro" id="IPR029069">
    <property type="entry name" value="HotDog_dom_sf"/>
</dbReference>
<keyword evidence="7" id="KW-0275">Fatty acid biosynthesis</keyword>
<evidence type="ECO:0000256" key="2">
    <source>
        <dbReference type="ARBA" id="ARBA00022516"/>
    </source>
</evidence>
<keyword evidence="5" id="KW-0809">Transit peptide</keyword>
<accession>A0A0R1HHH5</accession>
<evidence type="ECO:0000256" key="6">
    <source>
        <dbReference type="ARBA" id="ARBA00023098"/>
    </source>
</evidence>
<dbReference type="Proteomes" id="UP000051450">
    <property type="component" value="Unassembled WGS sequence"/>
</dbReference>
<dbReference type="PANTHER" id="PTHR31727:SF6">
    <property type="entry name" value="OLEOYL-ACYL CARRIER PROTEIN THIOESTERASE 1, CHLOROPLASTIC"/>
    <property type="match status" value="1"/>
</dbReference>
<organism evidence="10 11">
    <name type="scientific">Dellaglioa algida DSM 15638</name>
    <dbReference type="NCBI Taxonomy" id="1423719"/>
    <lineage>
        <taxon>Bacteria</taxon>
        <taxon>Bacillati</taxon>
        <taxon>Bacillota</taxon>
        <taxon>Bacilli</taxon>
        <taxon>Lactobacillales</taxon>
        <taxon>Lactobacillaceae</taxon>
        <taxon>Dellaglioa</taxon>
    </lineage>
</organism>
<keyword evidence="11" id="KW-1185">Reference proteome</keyword>
<dbReference type="RefSeq" id="WP_083478967.1">
    <property type="nucleotide sequence ID" value="NZ_AZDI01000005.1"/>
</dbReference>
<evidence type="ECO:0000313" key="10">
    <source>
        <dbReference type="EMBL" id="KRK45743.1"/>
    </source>
</evidence>
<evidence type="ECO:0000256" key="7">
    <source>
        <dbReference type="ARBA" id="ARBA00023160"/>
    </source>
</evidence>
<name>A0A0R1HHH5_9LACO</name>
<evidence type="ECO:0000259" key="9">
    <source>
        <dbReference type="Pfam" id="PF20791"/>
    </source>
</evidence>
<dbReference type="CDD" id="cd00586">
    <property type="entry name" value="4HBT"/>
    <property type="match status" value="2"/>
</dbReference>
<dbReference type="OrthoDB" id="9801517at2"/>
<evidence type="ECO:0000259" key="8">
    <source>
        <dbReference type="Pfam" id="PF01643"/>
    </source>
</evidence>
<gene>
    <name evidence="10" type="ORF">FC66_GL001202</name>
</gene>
<sequence>MEDNKFSETHRAVYYEGDKSGRVTMAMLINMIILVSTDQSDHLGLTEKHLSDLGFGWVITQYLIDVERMPHIDEKLTLTTEAVSYNRFFCYRDFWVHDEEGNECARVHAVLVLMDHETRKMVRVLPEVIEPFGAEYTRRIERLENPVGISDEDTVDFKKSYDVRFFDIDPNQHVNNSRYFDWLLDSLTEEFLMSHNLKHMNIKYEKEIHYGHKIDSIVVIKNEGLLTHHQIKIGDDVYCEADCEWTER</sequence>
<dbReference type="PATRIC" id="fig|1423719.4.peg.1223"/>
<dbReference type="PANTHER" id="PTHR31727">
    <property type="entry name" value="OLEOYL-ACYL CARRIER PROTEIN THIOESTERASE 1, CHLOROPLASTIC"/>
    <property type="match status" value="1"/>
</dbReference>
<dbReference type="SUPFAM" id="SSF54637">
    <property type="entry name" value="Thioesterase/thiol ester dehydrase-isomerase"/>
    <property type="match status" value="2"/>
</dbReference>
<protein>
    <submittedName>
        <fullName evidence="10">Acyl-acyl carrier protein thioesterase</fullName>
    </submittedName>
</protein>
<evidence type="ECO:0000313" key="11">
    <source>
        <dbReference type="Proteomes" id="UP000051450"/>
    </source>
</evidence>
<dbReference type="AlphaFoldDB" id="A0A0R1HHH5"/>
<dbReference type="Gene3D" id="3.10.129.10">
    <property type="entry name" value="Hotdog Thioesterase"/>
    <property type="match status" value="1"/>
</dbReference>
<feature type="domain" description="Acyl-ACP thioesterase-like C-terminal" evidence="9">
    <location>
        <begin position="153"/>
        <end position="247"/>
    </location>
</feature>
<dbReference type="InterPro" id="IPR049427">
    <property type="entry name" value="Acyl-ACP_TE_C"/>
</dbReference>